<dbReference type="RefSeq" id="WP_219798167.1">
    <property type="nucleotide sequence ID" value="NZ_CP080095.1"/>
</dbReference>
<accession>A0ABX8UJA1</accession>
<organism evidence="1 2">
    <name type="scientific">Paraburkholderia edwinii</name>
    <dbReference type="NCBI Taxonomy" id="2861782"/>
    <lineage>
        <taxon>Bacteria</taxon>
        <taxon>Pseudomonadati</taxon>
        <taxon>Pseudomonadota</taxon>
        <taxon>Betaproteobacteria</taxon>
        <taxon>Burkholderiales</taxon>
        <taxon>Burkholderiaceae</taxon>
        <taxon>Paraburkholderia</taxon>
    </lineage>
</organism>
<proteinExistence type="predicted"/>
<evidence type="ECO:0000313" key="1">
    <source>
        <dbReference type="EMBL" id="QYD68786.1"/>
    </source>
</evidence>
<name>A0ABX8UJA1_9BURK</name>
<protein>
    <submittedName>
        <fullName evidence="1">DUF2917 domain-containing protein</fullName>
    </submittedName>
</protein>
<dbReference type="InterPro" id="IPR021317">
    <property type="entry name" value="DUF2917"/>
</dbReference>
<sequence>MREISSSIWFEVGHGETVPLRVTNSTRLTVHGGAVWVTRSNDVEDYWLEPGKTLRLRRGERLWLSAEGGTHACVVFYVPKRANERAVNWFARVAEQIGMRVRGGWRTV</sequence>
<dbReference type="Pfam" id="PF11142">
    <property type="entry name" value="DUF2917"/>
    <property type="match status" value="1"/>
</dbReference>
<keyword evidence="2" id="KW-1185">Reference proteome</keyword>
<gene>
    <name evidence="1" type="ORF">KZJ38_21650</name>
</gene>
<dbReference type="EMBL" id="CP080095">
    <property type="protein sequence ID" value="QYD68786.1"/>
    <property type="molecule type" value="Genomic_DNA"/>
</dbReference>
<dbReference type="Proteomes" id="UP000826462">
    <property type="component" value="Chromosome 1"/>
</dbReference>
<reference evidence="1 2" key="1">
    <citation type="submission" date="2021-07" db="EMBL/GenBank/DDBJ databases">
        <title>Paraburkholderia edwinii protects Aspergillus sp. from phenazines by acting as a toxin sponge.</title>
        <authorList>
            <person name="Dahlstrom K.M."/>
            <person name="Newman D.K."/>
        </authorList>
    </citation>
    <scope>NUCLEOTIDE SEQUENCE [LARGE SCALE GENOMIC DNA]</scope>
    <source>
        <strain evidence="1 2">Pe01</strain>
    </source>
</reference>
<evidence type="ECO:0000313" key="2">
    <source>
        <dbReference type="Proteomes" id="UP000826462"/>
    </source>
</evidence>